<comment type="caution">
    <text evidence="2">The sequence shown here is derived from an EMBL/GenBank/DDBJ whole genome shotgun (WGS) entry which is preliminary data.</text>
</comment>
<evidence type="ECO:0000313" key="2">
    <source>
        <dbReference type="EMBL" id="PWG15639.1"/>
    </source>
</evidence>
<dbReference type="InterPro" id="IPR005546">
    <property type="entry name" value="Autotransporte_beta"/>
</dbReference>
<feature type="domain" description="Autotransporter" evidence="1">
    <location>
        <begin position="191"/>
        <end position="344"/>
    </location>
</feature>
<evidence type="ECO:0000259" key="1">
    <source>
        <dbReference type="Pfam" id="PF03797"/>
    </source>
</evidence>
<dbReference type="SUPFAM" id="SSF103515">
    <property type="entry name" value="Autotransporter"/>
    <property type="match status" value="1"/>
</dbReference>
<sequence length="420" mass="45164">MSWQKDNGPPSFPLEVDLPVLSASYLPDANIQPAHPDSITLRVTLDEIRDAADEEYIEGCLDGASSDSSNAAGSEDGFSDVAEVLTDASERALNSTIAANRNLTLDARKRFIESRRQIGGEGSGLASRNVVGFDVDGTFTANNGRISTQGTFFEQSGNYEGTYRRLAFGEFNVQHDSDTGSTTATLSGKLAWERMLDQDNMVGYFLGGELARSDIDGVYEGDQDRFGINAGAYFVSALQENLYADGFVSLGAGRNDLDITNGTLDLQGDYTTRSATIGAALSGVIERDGYEIWPEIALTYGYTDLGTVGLTDRNATSTDNQVSIDADSVSIANLTLRPEFRIPMDGLPSSESLSLFTFAPRVICEQVKTIGTTEDCGGGAEFGFNTTSQDGNSRFVARIKADRIASSTRTGFELGLEHQF</sequence>
<evidence type="ECO:0000313" key="3">
    <source>
        <dbReference type="Proteomes" id="UP000245293"/>
    </source>
</evidence>
<dbReference type="Gene3D" id="2.40.128.130">
    <property type="entry name" value="Autotransporter beta-domain"/>
    <property type="match status" value="1"/>
</dbReference>
<dbReference type="AlphaFoldDB" id="A0A2V1NZE3"/>
<gene>
    <name evidence="2" type="ORF">DFK10_15850</name>
</gene>
<dbReference type="Proteomes" id="UP000245293">
    <property type="component" value="Unassembled WGS sequence"/>
</dbReference>
<dbReference type="InterPro" id="IPR036709">
    <property type="entry name" value="Autotransporte_beta_dom_sf"/>
</dbReference>
<organism evidence="2 3">
    <name type="scientific">Salibaculum griseiflavum</name>
    <dbReference type="NCBI Taxonomy" id="1914409"/>
    <lineage>
        <taxon>Bacteria</taxon>
        <taxon>Pseudomonadati</taxon>
        <taxon>Pseudomonadota</taxon>
        <taxon>Alphaproteobacteria</taxon>
        <taxon>Rhodobacterales</taxon>
        <taxon>Roseobacteraceae</taxon>
        <taxon>Salibaculum</taxon>
    </lineage>
</organism>
<dbReference type="Pfam" id="PF03797">
    <property type="entry name" value="Autotransporter"/>
    <property type="match status" value="1"/>
</dbReference>
<keyword evidence="3" id="KW-1185">Reference proteome</keyword>
<protein>
    <recommendedName>
        <fullName evidence="1">Autotransporter domain-containing protein</fullName>
    </recommendedName>
</protein>
<name>A0A2V1NZE3_9RHOB</name>
<dbReference type="EMBL" id="QETF01000029">
    <property type="protein sequence ID" value="PWG15639.1"/>
    <property type="molecule type" value="Genomic_DNA"/>
</dbReference>
<accession>A0A2V1NZE3</accession>
<reference evidence="3" key="1">
    <citation type="submission" date="2018-05" db="EMBL/GenBank/DDBJ databases">
        <authorList>
            <person name="Du Z."/>
            <person name="Wang X."/>
        </authorList>
    </citation>
    <scope>NUCLEOTIDE SEQUENCE [LARGE SCALE GENOMIC DNA]</scope>
    <source>
        <strain evidence="3">WDS4C29</strain>
    </source>
</reference>
<proteinExistence type="predicted"/>